<dbReference type="Pfam" id="PF03992">
    <property type="entry name" value="ABM"/>
    <property type="match status" value="1"/>
</dbReference>
<dbReference type="SUPFAM" id="SSF54909">
    <property type="entry name" value="Dimeric alpha+beta barrel"/>
    <property type="match status" value="1"/>
</dbReference>
<comment type="caution">
    <text evidence="2">The sequence shown here is derived from an EMBL/GenBank/DDBJ whole genome shotgun (WGS) entry which is preliminary data.</text>
</comment>
<evidence type="ECO:0000313" key="2">
    <source>
        <dbReference type="EMBL" id="MDA2804088.1"/>
    </source>
</evidence>
<dbReference type="InterPro" id="IPR011008">
    <property type="entry name" value="Dimeric_a/b-barrel"/>
</dbReference>
<dbReference type="Proteomes" id="UP001165685">
    <property type="component" value="Unassembled WGS sequence"/>
</dbReference>
<protein>
    <submittedName>
        <fullName evidence="2">Antibiotic biosynthesis monooxygenase</fullName>
    </submittedName>
</protein>
<proteinExistence type="predicted"/>
<feature type="domain" description="ABM" evidence="1">
    <location>
        <begin position="2"/>
        <end position="91"/>
    </location>
</feature>
<dbReference type="PROSITE" id="PS51725">
    <property type="entry name" value="ABM"/>
    <property type="match status" value="1"/>
</dbReference>
<evidence type="ECO:0000259" key="1">
    <source>
        <dbReference type="PROSITE" id="PS51725"/>
    </source>
</evidence>
<reference evidence="2" key="1">
    <citation type="submission" date="2023-01" db="EMBL/GenBank/DDBJ databases">
        <title>Draft genome sequence of Nocardiopsis sp. LSu2-4 isolated from halophytes.</title>
        <authorList>
            <person name="Duangmal K."/>
            <person name="Chantavorakit T."/>
        </authorList>
    </citation>
    <scope>NUCLEOTIDE SEQUENCE</scope>
    <source>
        <strain evidence="2">LSu2-4</strain>
    </source>
</reference>
<dbReference type="GO" id="GO:0004497">
    <property type="term" value="F:monooxygenase activity"/>
    <property type="evidence" value="ECO:0007669"/>
    <property type="project" value="UniProtKB-KW"/>
</dbReference>
<accession>A0ABT4THA5</accession>
<dbReference type="InterPro" id="IPR007138">
    <property type="entry name" value="ABM_dom"/>
</dbReference>
<keyword evidence="2" id="KW-0560">Oxidoreductase</keyword>
<name>A0ABT4THA5_9ACTN</name>
<keyword evidence="2" id="KW-0503">Monooxygenase</keyword>
<sequence>MLIIAGHITVDPGDREEYLRGCADVVDQARKAEGCLDFSLSADLVDPGRIDIYERWESDAHLAAFRGEGVPDEQASLIRDASVYKYRVSGVEAP</sequence>
<evidence type="ECO:0000313" key="3">
    <source>
        <dbReference type="Proteomes" id="UP001165685"/>
    </source>
</evidence>
<dbReference type="EMBL" id="JAQFWP010000008">
    <property type="protein sequence ID" value="MDA2804088.1"/>
    <property type="molecule type" value="Genomic_DNA"/>
</dbReference>
<organism evidence="2 3">
    <name type="scientific">Nocardiopsis suaedae</name>
    <dbReference type="NCBI Taxonomy" id="3018444"/>
    <lineage>
        <taxon>Bacteria</taxon>
        <taxon>Bacillati</taxon>
        <taxon>Actinomycetota</taxon>
        <taxon>Actinomycetes</taxon>
        <taxon>Streptosporangiales</taxon>
        <taxon>Nocardiopsidaceae</taxon>
        <taxon>Nocardiopsis</taxon>
    </lineage>
</organism>
<keyword evidence="3" id="KW-1185">Reference proteome</keyword>
<dbReference type="RefSeq" id="WP_270676594.1">
    <property type="nucleotide sequence ID" value="NZ_JAQFWP010000008.1"/>
</dbReference>
<dbReference type="Gene3D" id="3.30.70.100">
    <property type="match status" value="1"/>
</dbReference>
<gene>
    <name evidence="2" type="ORF">O4U47_06160</name>
</gene>